<keyword evidence="1" id="KW-0732">Signal</keyword>
<feature type="signal peptide" evidence="1">
    <location>
        <begin position="1"/>
        <end position="26"/>
    </location>
</feature>
<sequence length="92" mass="9995">MVSMKTMHHVLFLLVALESMRPYTTALVSTIESRTSGDGADNFDVVSCNKNCTSGQNECPEGCFCGLLGQNKKGHCYKIIGNLSGEPPVVRR</sequence>
<reference evidence="2" key="1">
    <citation type="journal article" date="2010" name="BMC Genomics">
        <title>An insight into the sialotranscriptome of the brown dog tick, Rhipicephalus sanguineus.</title>
        <authorList>
            <person name="Anatriello E."/>
            <person name="Ribeiro J.M."/>
            <person name="de Miranda-Santos I.K."/>
            <person name="Brandao L.G."/>
            <person name="Anderson J.M."/>
            <person name="Valenzuela J.G."/>
            <person name="Maruyama S.R."/>
            <person name="Silva J.S."/>
            <person name="Ferreira B.R."/>
        </authorList>
    </citation>
    <scope>NUCLEOTIDE SEQUENCE</scope>
    <source>
        <tissue evidence="2">Salivary glands</tissue>
    </source>
</reference>
<evidence type="ECO:0000256" key="1">
    <source>
        <dbReference type="SAM" id="SignalP"/>
    </source>
</evidence>
<name>C9W1K0_RHISA</name>
<evidence type="ECO:0000313" key="2">
    <source>
        <dbReference type="EMBL" id="ACX53947.1"/>
    </source>
</evidence>
<proteinExistence type="evidence at transcript level"/>
<organism evidence="2">
    <name type="scientific">Rhipicephalus sanguineus</name>
    <name type="common">Brown dog tick</name>
    <name type="synonym">Ixodes sanguineus</name>
    <dbReference type="NCBI Taxonomy" id="34632"/>
    <lineage>
        <taxon>Eukaryota</taxon>
        <taxon>Metazoa</taxon>
        <taxon>Ecdysozoa</taxon>
        <taxon>Arthropoda</taxon>
        <taxon>Chelicerata</taxon>
        <taxon>Arachnida</taxon>
        <taxon>Acari</taxon>
        <taxon>Parasitiformes</taxon>
        <taxon>Ixodida</taxon>
        <taxon>Ixodoidea</taxon>
        <taxon>Ixodidae</taxon>
        <taxon>Rhipicephalinae</taxon>
        <taxon>Rhipicephalus</taxon>
        <taxon>Rhipicephalus</taxon>
    </lineage>
</organism>
<reference evidence="2" key="2">
    <citation type="journal article" date="2013" name="Ticks Tick Borne Dis.">
        <title>Proteome of Rhipicephalus sanguineus tick saliva induced by the secretagogues pilocarpine and dopamine.</title>
        <authorList>
            <person name="Oliveira C.J."/>
            <person name="Anatriello E."/>
            <person name="de Miranda-Santos I.K."/>
            <person name="Francischetti I.M."/>
            <person name="Sa-Nunes A."/>
            <person name="Ferreira B.R."/>
            <person name="Ribeiro J.M."/>
        </authorList>
    </citation>
    <scope>NUCLEOTIDE SEQUENCE</scope>
    <source>
        <tissue evidence="2">Salivary glands</tissue>
    </source>
</reference>
<protein>
    <submittedName>
        <fullName evidence="2">Evasin</fullName>
    </submittedName>
</protein>
<dbReference type="EMBL" id="EZ406151">
    <property type="protein sequence ID" value="ACX53947.1"/>
    <property type="molecule type" value="mRNA"/>
</dbReference>
<accession>C9W1K0</accession>
<dbReference type="AlphaFoldDB" id="C9W1K0"/>
<feature type="chain" id="PRO_5003002717" evidence="1">
    <location>
        <begin position="27"/>
        <end position="92"/>
    </location>
</feature>